<evidence type="ECO:0000313" key="3">
    <source>
        <dbReference type="EMBL" id="MVT07722.1"/>
    </source>
</evidence>
<dbReference type="RefSeq" id="WP_157305102.1">
    <property type="nucleotide sequence ID" value="NZ_WRXN01000001.1"/>
</dbReference>
<protein>
    <recommendedName>
        <fullName evidence="2">DUF6443 domain-containing protein</fullName>
    </recommendedName>
</protein>
<dbReference type="PANTHER" id="PTHR32305">
    <property type="match status" value="1"/>
</dbReference>
<feature type="chain" id="PRO_5029531751" description="DUF6443 domain-containing protein" evidence="1">
    <location>
        <begin position="23"/>
        <end position="1414"/>
    </location>
</feature>
<sequence>MKNILRSLTALVLLLVVQVVEAQIIPEDYTNSPITGQVPGAYSRTTINYVRVWQPAMPSTDTAVIKSSSRTVGEVRQQTTYYDGLGRDLQVVQKGFSPTGKDIVKPFWYDPFGREGFEYLSFTPLTGNTSDGKFKSDPFIRQQAYYANTTANPGVNGESIPYGEIEFEASPLSRIEKRYLPGTPYAKLGGNRPMEKQYLTNAVSDSVHVWTMAALGVIPTSSSTALYAANTLYKNVDVSPDDEMTVSYLDKDGRLILMKRQVTASPGSGHIGWACTYYVYDDFDNLRFVISPQAVDAIKSNWVITTSIAAELCYIYRYDERGRMIVSKQPGTDSTEQIYDKRDRLICKRNGISKGFGQWQVYYYDELDREVMSGIIYTPYSRVQLRDYIESLPYSPTVSIPDIDTATEVVKMTNSYYDTYTYNGVIAFSSVDVNKVMAYSNSYAEANAATAGTMTRGLLTGRRVNIVGNSQYLISSFYYNDKGRQVQTAAENTMGGRTVTNTLYDFQGKTLSTYVRHTNPLSTTTPQTTLLTMNHYDVVGRLDSTKYRLNDNLSTQTDLALLSYDESGRVKQKRLAPTGSASQLESLVYEYDLRGNLNAINKAYVTTTGSTSNFFGQQIMREYGFTNKCYDGNIAGIKWKTASDGNARAYGYNYDKLDRVIAADYTQQNQGSTAWTRNLMDFTVSNLSYDLNGNLLSMKQVGMDGMAIKTIDSLKYGYIANSNRLNYVTDKRNNPSTALGDFKEILNTETQDYWYDPSGNLSKDKNKDIDTIVYDYNNRPAQFFVKNRGKVFFNHDALGVKVAKIVADTSGGSGTNTVTHYDGPFVYVNDSLQYILTEEGRIRTIFKSGVPVTYVHDWFEKDYQGNVRVVLGSSKDTAQYAATMENARTAVENATYSNIDLTRTAKPASYPTDNTTNPNDFVAKLNGSTGQKIGPAIVLKVMRGDTIAATVKAFYTSTTANTSSNTVSAMLSALLSSFSSGGIVQNGHYSNGPSSPLYSLTNSEYQQLRDKDPNQNQATQPKAYLSYAAFDDQFNLVDGNSGVLQVPGSPNTLLSLVLGKMVVQKSGFIYLYLNNESAADVYFDNFMVTHLSGPLLEENHYYPYGLTMAGLSSHALKGALYDPSEYKFNGKELQRREFKDGASLEWYDFGARMQDPQIGRWHTVDPLADSMRRHSPYSYAFGNPIRFIDYEGLFPQDPQDPGPGDPGYKFKGVKGLFELMVYWAFSPANTFAYAEQAGNTKDLALKAEYTAKANAGAVELVGGVAFGYVLGKITGTSLARFARNTNENPFTLQLSNLKASAPKGKLGEELTKAVLEKKFKGAVILEQVYVKLDNGVNLRIDFLLAKKDKFLAAIESKVDGAKLSGGQSDFFVEGIKGVLSGKNAGAFEGFIIDPSKLKTGIYRWNSKTGTFVME</sequence>
<dbReference type="InterPro" id="IPR022385">
    <property type="entry name" value="Rhs_assc_core"/>
</dbReference>
<dbReference type="PANTHER" id="PTHR32305:SF15">
    <property type="entry name" value="PROTEIN RHSA-RELATED"/>
    <property type="match status" value="1"/>
</dbReference>
<name>A0A7K1U035_9BACT</name>
<dbReference type="Gene3D" id="2.180.10.10">
    <property type="entry name" value="RHS repeat-associated core"/>
    <property type="match status" value="2"/>
</dbReference>
<dbReference type="InterPro" id="IPR050708">
    <property type="entry name" value="T6SS_VgrG/RHS"/>
</dbReference>
<keyword evidence="1" id="KW-0732">Signal</keyword>
<proteinExistence type="predicted"/>
<evidence type="ECO:0000313" key="4">
    <source>
        <dbReference type="Proteomes" id="UP000461730"/>
    </source>
</evidence>
<evidence type="ECO:0000259" key="2">
    <source>
        <dbReference type="Pfam" id="PF20041"/>
    </source>
</evidence>
<comment type="caution">
    <text evidence="3">The sequence shown here is derived from an EMBL/GenBank/DDBJ whole genome shotgun (WGS) entry which is preliminary data.</text>
</comment>
<organism evidence="3 4">
    <name type="scientific">Chitinophaga tropicalis</name>
    <dbReference type="NCBI Taxonomy" id="2683588"/>
    <lineage>
        <taxon>Bacteria</taxon>
        <taxon>Pseudomonadati</taxon>
        <taxon>Bacteroidota</taxon>
        <taxon>Chitinophagia</taxon>
        <taxon>Chitinophagales</taxon>
        <taxon>Chitinophagaceae</taxon>
        <taxon>Chitinophaga</taxon>
    </lineage>
</organism>
<dbReference type="NCBIfam" id="TIGR03696">
    <property type="entry name" value="Rhs_assc_core"/>
    <property type="match status" value="1"/>
</dbReference>
<feature type="signal peptide" evidence="1">
    <location>
        <begin position="1"/>
        <end position="22"/>
    </location>
</feature>
<dbReference type="Proteomes" id="UP000461730">
    <property type="component" value="Unassembled WGS sequence"/>
</dbReference>
<feature type="domain" description="DUF6443" evidence="2">
    <location>
        <begin position="65"/>
        <end position="198"/>
    </location>
</feature>
<dbReference type="InterPro" id="IPR045619">
    <property type="entry name" value="DUF6443"/>
</dbReference>
<accession>A0A7K1U035</accession>
<keyword evidence="4" id="KW-1185">Reference proteome</keyword>
<dbReference type="EMBL" id="WRXN01000001">
    <property type="protein sequence ID" value="MVT07722.1"/>
    <property type="molecule type" value="Genomic_DNA"/>
</dbReference>
<gene>
    <name evidence="3" type="ORF">GO493_05575</name>
</gene>
<evidence type="ECO:0000256" key="1">
    <source>
        <dbReference type="SAM" id="SignalP"/>
    </source>
</evidence>
<dbReference type="Pfam" id="PF20041">
    <property type="entry name" value="DUF6443"/>
    <property type="match status" value="1"/>
</dbReference>
<reference evidence="3 4" key="1">
    <citation type="submission" date="2019-12" db="EMBL/GenBank/DDBJ databases">
        <title>Chitinophaga sp. strain ysch24 (GDMCC 1.1355), whole genome shotgun sequence.</title>
        <authorList>
            <person name="Zhang X."/>
        </authorList>
    </citation>
    <scope>NUCLEOTIDE SEQUENCE [LARGE SCALE GENOMIC DNA]</scope>
    <source>
        <strain evidence="4">ysch24</strain>
    </source>
</reference>